<evidence type="ECO:0000256" key="1">
    <source>
        <dbReference type="SAM" id="Phobius"/>
    </source>
</evidence>
<keyword evidence="3" id="KW-1185">Reference proteome</keyword>
<name>A0A101MG70_PENFR</name>
<protein>
    <submittedName>
        <fullName evidence="2">Uncharacterized protein</fullName>
    </submittedName>
</protein>
<reference evidence="2 3" key="1">
    <citation type="submission" date="2015-10" db="EMBL/GenBank/DDBJ databases">
        <title>Genome sequencing of Penicillium freii.</title>
        <authorList>
            <person name="Nguyen H.D."/>
            <person name="Visagie C.M."/>
            <person name="Seifert K.A."/>
        </authorList>
    </citation>
    <scope>NUCLEOTIDE SEQUENCE [LARGE SCALE GENOMIC DNA]</scope>
    <source>
        <strain evidence="2 3">DAOM 242723</strain>
    </source>
</reference>
<evidence type="ECO:0000313" key="2">
    <source>
        <dbReference type="EMBL" id="KUM59999.1"/>
    </source>
</evidence>
<dbReference type="Proteomes" id="UP000055045">
    <property type="component" value="Unassembled WGS sequence"/>
</dbReference>
<proteinExistence type="predicted"/>
<evidence type="ECO:0000313" key="3">
    <source>
        <dbReference type="Proteomes" id="UP000055045"/>
    </source>
</evidence>
<dbReference type="EMBL" id="LLXE01000196">
    <property type="protein sequence ID" value="KUM59999.1"/>
    <property type="molecule type" value="Genomic_DNA"/>
</dbReference>
<keyword evidence="1" id="KW-0812">Transmembrane</keyword>
<dbReference type="AlphaFoldDB" id="A0A101MG70"/>
<keyword evidence="1" id="KW-0472">Membrane</keyword>
<gene>
    <name evidence="2" type="ORF">ACN42_g7133</name>
</gene>
<sequence length="115" mass="13239">MCLRSLKGIYHSQLGSTPLGVGPPENHRLSNFSPGTLLLLDFLNLFNFYIPLENFRFGFWWFPVSLTAYLLGLTSYFYFRLRTLQTNSAFDAIFLRFSNLLADADLAFFPSRSHS</sequence>
<feature type="transmembrane region" description="Helical" evidence="1">
    <location>
        <begin position="58"/>
        <end position="79"/>
    </location>
</feature>
<comment type="caution">
    <text evidence="2">The sequence shown here is derived from an EMBL/GenBank/DDBJ whole genome shotgun (WGS) entry which is preliminary data.</text>
</comment>
<accession>A0A101MG70</accession>
<organism evidence="2 3">
    <name type="scientific">Penicillium freii</name>
    <dbReference type="NCBI Taxonomy" id="48697"/>
    <lineage>
        <taxon>Eukaryota</taxon>
        <taxon>Fungi</taxon>
        <taxon>Dikarya</taxon>
        <taxon>Ascomycota</taxon>
        <taxon>Pezizomycotina</taxon>
        <taxon>Eurotiomycetes</taxon>
        <taxon>Eurotiomycetidae</taxon>
        <taxon>Eurotiales</taxon>
        <taxon>Aspergillaceae</taxon>
        <taxon>Penicillium</taxon>
    </lineage>
</organism>
<keyword evidence="1" id="KW-1133">Transmembrane helix</keyword>